<keyword evidence="2" id="KW-1185">Reference proteome</keyword>
<protein>
    <submittedName>
        <fullName evidence="1">Uncharacterized protein</fullName>
    </submittedName>
</protein>
<organism evidence="1 2">
    <name type="scientific">Deinococcus oregonensis</name>
    <dbReference type="NCBI Taxonomy" id="1805970"/>
    <lineage>
        <taxon>Bacteria</taxon>
        <taxon>Thermotogati</taxon>
        <taxon>Deinococcota</taxon>
        <taxon>Deinococci</taxon>
        <taxon>Deinococcales</taxon>
        <taxon>Deinococcaceae</taxon>
        <taxon>Deinococcus</taxon>
    </lineage>
</organism>
<dbReference type="EMBL" id="JBHLYR010000063">
    <property type="protein sequence ID" value="MFB9994524.1"/>
    <property type="molecule type" value="Genomic_DNA"/>
</dbReference>
<evidence type="ECO:0000313" key="1">
    <source>
        <dbReference type="EMBL" id="MFB9994524.1"/>
    </source>
</evidence>
<sequence length="133" mass="14864">MSDPLLDALRQASTWPKALHRVASAGGEHFFAGFHHLLPGGMPFEPQIHLSLGPSGHVIWQRGNGPMLVMYMLNWGILAGWQLQFQVEQEFDENGDWPVYTVQVKGVGECRARDPLTATLQSLAQAHTRQYSQ</sequence>
<dbReference type="Proteomes" id="UP001589733">
    <property type="component" value="Unassembled WGS sequence"/>
</dbReference>
<accession>A0ABV6B435</accession>
<reference evidence="1 2" key="1">
    <citation type="submission" date="2024-09" db="EMBL/GenBank/DDBJ databases">
        <authorList>
            <person name="Sun Q."/>
            <person name="Mori K."/>
        </authorList>
    </citation>
    <scope>NUCLEOTIDE SEQUENCE [LARGE SCALE GENOMIC DNA]</scope>
    <source>
        <strain evidence="1 2">JCM 13503</strain>
    </source>
</reference>
<gene>
    <name evidence="1" type="ORF">ACFFLM_21435</name>
</gene>
<dbReference type="RefSeq" id="WP_380015498.1">
    <property type="nucleotide sequence ID" value="NZ_JBHLYR010000063.1"/>
</dbReference>
<name>A0ABV6B435_9DEIO</name>
<comment type="caution">
    <text evidence="1">The sequence shown here is derived from an EMBL/GenBank/DDBJ whole genome shotgun (WGS) entry which is preliminary data.</text>
</comment>
<evidence type="ECO:0000313" key="2">
    <source>
        <dbReference type="Proteomes" id="UP001589733"/>
    </source>
</evidence>
<proteinExistence type="predicted"/>